<evidence type="ECO:0000313" key="2">
    <source>
        <dbReference type="Proteomes" id="UP001150603"/>
    </source>
</evidence>
<feature type="non-terminal residue" evidence="1">
    <location>
        <position position="289"/>
    </location>
</feature>
<protein>
    <submittedName>
        <fullName evidence="1">Uncharacterized protein</fullName>
    </submittedName>
</protein>
<evidence type="ECO:0000313" key="1">
    <source>
        <dbReference type="EMBL" id="KAJ1934608.1"/>
    </source>
</evidence>
<accession>A0ACC1J216</accession>
<gene>
    <name evidence="1" type="ORF">FBU59_005645</name>
</gene>
<keyword evidence="2" id="KW-1185">Reference proteome</keyword>
<comment type="caution">
    <text evidence="1">The sequence shown here is derived from an EMBL/GenBank/DDBJ whole genome shotgun (WGS) entry which is preliminary data.</text>
</comment>
<sequence>MTDLELDSKAILNGLVKLDQNGELPANAATGLGGGAKAGSKGGRAAAAAATSEALGSADARALMAHATSGNRATSSHFSGSGTHAVATLRVETSAVLKELARFRACDDQTMSCFYCREWAQWVYRKQISALSGAITTGASGNSTGKGKKKGKSAGNNAATMAGNDSMGSASAEEILERERLERKRAMRLCYSSIGELCDSLRELVAEERQALPSIEQVGGMASAPASRPGSPSLSVSSATSSTFAEQAGRSAGGKGAKARGGSKAKAANAAAAAAAAAAPASTAPPATD</sequence>
<dbReference type="EMBL" id="JANBPW010004575">
    <property type="protein sequence ID" value="KAJ1934608.1"/>
    <property type="molecule type" value="Genomic_DNA"/>
</dbReference>
<name>A0ACC1J216_9FUNG</name>
<organism evidence="1 2">
    <name type="scientific">Linderina macrospora</name>
    <dbReference type="NCBI Taxonomy" id="4868"/>
    <lineage>
        <taxon>Eukaryota</taxon>
        <taxon>Fungi</taxon>
        <taxon>Fungi incertae sedis</taxon>
        <taxon>Zoopagomycota</taxon>
        <taxon>Kickxellomycotina</taxon>
        <taxon>Kickxellomycetes</taxon>
        <taxon>Kickxellales</taxon>
        <taxon>Kickxellaceae</taxon>
        <taxon>Linderina</taxon>
    </lineage>
</organism>
<proteinExistence type="predicted"/>
<dbReference type="Proteomes" id="UP001150603">
    <property type="component" value="Unassembled WGS sequence"/>
</dbReference>
<reference evidence="1" key="1">
    <citation type="submission" date="2022-07" db="EMBL/GenBank/DDBJ databases">
        <title>Phylogenomic reconstructions and comparative analyses of Kickxellomycotina fungi.</title>
        <authorList>
            <person name="Reynolds N.K."/>
            <person name="Stajich J.E."/>
            <person name="Barry K."/>
            <person name="Grigoriev I.V."/>
            <person name="Crous P."/>
            <person name="Smith M.E."/>
        </authorList>
    </citation>
    <scope>NUCLEOTIDE SEQUENCE</scope>
    <source>
        <strain evidence="1">NRRL 5244</strain>
    </source>
</reference>